<organism evidence="2">
    <name type="scientific">Semiothisa cinerearia</name>
    <dbReference type="NCBI Taxonomy" id="2249628"/>
    <lineage>
        <taxon>Eukaryota</taxon>
        <taxon>Metazoa</taxon>
        <taxon>Ecdysozoa</taxon>
        <taxon>Arthropoda</taxon>
        <taxon>Hexapoda</taxon>
        <taxon>Insecta</taxon>
        <taxon>Pterygota</taxon>
        <taxon>Neoptera</taxon>
        <taxon>Endopterygota</taxon>
        <taxon>Lepidoptera</taxon>
        <taxon>Glossata</taxon>
        <taxon>Ditrysia</taxon>
        <taxon>Geometroidea</taxon>
        <taxon>Geometridae</taxon>
        <taxon>Ennominae</taxon>
        <taxon>Semiothisa</taxon>
    </lineage>
</organism>
<dbReference type="PROSITE" id="PS51257">
    <property type="entry name" value="PROKAR_LIPOPROTEIN"/>
    <property type="match status" value="1"/>
</dbReference>
<feature type="chain" id="PRO_5032325169" evidence="1">
    <location>
        <begin position="17"/>
        <end position="124"/>
    </location>
</feature>
<dbReference type="PANTHER" id="PTHR11257">
    <property type="entry name" value="CHEMOSENSORY PROTEIN-RELATED"/>
    <property type="match status" value="1"/>
</dbReference>
<protein>
    <submittedName>
        <fullName evidence="2">Chemosensory protein</fullName>
    </submittedName>
</protein>
<evidence type="ECO:0000313" key="2">
    <source>
        <dbReference type="EMBL" id="QRF70958.1"/>
    </source>
</evidence>
<sequence length="124" mass="14130">MKTILILCALLAAVACRPEESYSTKYDDFNAQELVDNVRLLKSYAKCFLEHGPCTAEGSDFKKIIPDAVKTKCSKCNLKQRQLVRVVVKAMQQKVPELWQELVKKEDPQGIYKADFELFIKATD</sequence>
<dbReference type="Gene3D" id="1.10.2080.10">
    <property type="entry name" value="Insect odorant-binding protein A10/Ejaculatory bulb-specific protein 3"/>
    <property type="match status" value="1"/>
</dbReference>
<feature type="signal peptide" evidence="1">
    <location>
        <begin position="1"/>
        <end position="16"/>
    </location>
</feature>
<accession>A0A889XL74</accession>
<evidence type="ECO:0000256" key="1">
    <source>
        <dbReference type="SAM" id="SignalP"/>
    </source>
</evidence>
<dbReference type="InterPro" id="IPR036682">
    <property type="entry name" value="OS_D_A10/PebIII_sf"/>
</dbReference>
<name>A0A889XL74_9NEOP</name>
<gene>
    <name evidence="2" type="primary">CSP12</name>
</gene>
<dbReference type="PANTHER" id="PTHR11257:SF13">
    <property type="entry name" value="GEO07322P1"/>
    <property type="match status" value="1"/>
</dbReference>
<proteinExistence type="evidence at transcript level"/>
<keyword evidence="1" id="KW-0732">Signal</keyword>
<dbReference type="EMBL" id="MT380368">
    <property type="protein sequence ID" value="QRF70958.1"/>
    <property type="molecule type" value="mRNA"/>
</dbReference>
<dbReference type="Pfam" id="PF03392">
    <property type="entry name" value="OS-D"/>
    <property type="match status" value="1"/>
</dbReference>
<reference evidence="2" key="1">
    <citation type="journal article" name="PLoS ONE">
        <title>Identification of chemosensory genes from the antennal transcriptome of Semiothisa cinerearia.</title>
        <authorList>
            <person name="Liu P."/>
            <person name="Zhang X."/>
            <person name="Meng R."/>
            <person name="Liu C."/>
            <person name="Li M."/>
            <person name="Zhang T."/>
        </authorList>
    </citation>
    <scope>NUCLEOTIDE SEQUENCE</scope>
</reference>
<dbReference type="InterPro" id="IPR005055">
    <property type="entry name" value="A10/PebIII"/>
</dbReference>
<dbReference type="SUPFAM" id="SSF100910">
    <property type="entry name" value="Chemosensory protein Csp2"/>
    <property type="match status" value="1"/>
</dbReference>
<dbReference type="AlphaFoldDB" id="A0A889XL74"/>